<evidence type="ECO:0000313" key="2">
    <source>
        <dbReference type="EMBL" id="EGJ49303.1"/>
    </source>
</evidence>
<dbReference type="RefSeq" id="WP_014259119.1">
    <property type="nucleotide sequence ID" value="NC_016629.1"/>
</dbReference>
<proteinExistence type="predicted"/>
<name>F3YTN8_DESAF</name>
<organism evidence="2 3">
    <name type="scientific">Desulfocurvibacter africanus subsp. africanus str. Walvis Bay</name>
    <dbReference type="NCBI Taxonomy" id="690850"/>
    <lineage>
        <taxon>Bacteria</taxon>
        <taxon>Pseudomonadati</taxon>
        <taxon>Thermodesulfobacteriota</taxon>
        <taxon>Desulfovibrionia</taxon>
        <taxon>Desulfovibrionales</taxon>
        <taxon>Desulfovibrionaceae</taxon>
        <taxon>Desulfocurvibacter</taxon>
    </lineage>
</organism>
<sequence>MSSRSSITSRARPRDFIKGALRFADSQTQEQASSSPKREAGREPAPDKPDAG</sequence>
<gene>
    <name evidence="2" type="ORF">Desaf_0955</name>
</gene>
<dbReference type="Proteomes" id="UP000007844">
    <property type="component" value="Chromosome"/>
</dbReference>
<evidence type="ECO:0000313" key="3">
    <source>
        <dbReference type="Proteomes" id="UP000007844"/>
    </source>
</evidence>
<dbReference type="AlphaFoldDB" id="F3YTN8"/>
<feature type="compositionally biased region" description="Polar residues" evidence="1">
    <location>
        <begin position="25"/>
        <end position="35"/>
    </location>
</feature>
<evidence type="ECO:0000256" key="1">
    <source>
        <dbReference type="SAM" id="MobiDB-lite"/>
    </source>
</evidence>
<dbReference type="HOGENOM" id="CLU_3079084_0_0_7"/>
<keyword evidence="3" id="KW-1185">Reference proteome</keyword>
<feature type="compositionally biased region" description="Basic and acidic residues" evidence="1">
    <location>
        <begin position="36"/>
        <end position="52"/>
    </location>
</feature>
<feature type="region of interest" description="Disordered" evidence="1">
    <location>
        <begin position="22"/>
        <end position="52"/>
    </location>
</feature>
<accession>F3YTN8</accession>
<dbReference type="KEGG" id="daf:Desaf_0955"/>
<reference evidence="2 3" key="1">
    <citation type="journal article" date="2011" name="J. Bacteriol.">
        <title>Genome sequence of the mercury-methylating and pleomorphic Desulfovibrio africanus Strain Walvis Bay.</title>
        <authorList>
            <person name="Brown S.D."/>
            <person name="Wall J.D."/>
            <person name="Kucken A.M."/>
            <person name="Gilmour C.C."/>
            <person name="Podar M."/>
            <person name="Brandt C.C."/>
            <person name="Teshima H."/>
            <person name="Detter J.C."/>
            <person name="Han C.S."/>
            <person name="Land M.L."/>
            <person name="Lucas S."/>
            <person name="Han J."/>
            <person name="Pennacchio L."/>
            <person name="Nolan M."/>
            <person name="Pitluck S."/>
            <person name="Woyke T."/>
            <person name="Goodwin L."/>
            <person name="Palumbo A.V."/>
            <person name="Elias D.A."/>
        </authorList>
    </citation>
    <scope>NUCLEOTIDE SEQUENCE [LARGE SCALE GENOMIC DNA]</scope>
    <source>
        <strain evidence="2 3">Walvis Bay</strain>
    </source>
</reference>
<dbReference type="EMBL" id="CP003221">
    <property type="protein sequence ID" value="EGJ49303.1"/>
    <property type="molecule type" value="Genomic_DNA"/>
</dbReference>
<protein>
    <submittedName>
        <fullName evidence="2">Uncharacterized protein</fullName>
    </submittedName>
</protein>
<dbReference type="STRING" id="690850.Desaf_0955"/>